<sequence length="360" mass="41593">MLANAENFTIQGSTLNNVGSDQYNQVINIRSVLLQDRGEMVKERQIMSEKYGQFREIIRGETGATDVTYGWTLKKEFWSWVLADPMLGHFPGIWLKSLLFTYHDSLETTYRSFRYDWRFLDVPSWCHLPLTELHYPRDSCPTRHISAEAVAELRFDTVYSTLLDPVARWPGQDNTLWELKAWSGLENMALLRNGLIRFNLGATDAGRGSHNHTCESNQGTETEVNYFMVDPTIEDLELIGAVEDWTKIPEDKWETLGLPTLIPRALPSATVNLTLPRVKSSFRLFWWPKYVYSAIKDWEAVPGFDPAMPDFACHPGYPELEIIKARKQERRGFEKQLTDVLRKERWKFLVAIIMGSESGF</sequence>
<protein>
    <submittedName>
        <fullName evidence="1">Uncharacterized protein</fullName>
    </submittedName>
</protein>
<dbReference type="Proteomes" id="UP000054988">
    <property type="component" value="Unassembled WGS sequence"/>
</dbReference>
<dbReference type="AlphaFoldDB" id="A0A0W0G1B7"/>
<name>A0A0W0G1B7_MONRR</name>
<evidence type="ECO:0000313" key="1">
    <source>
        <dbReference type="EMBL" id="KTB42383.1"/>
    </source>
</evidence>
<comment type="caution">
    <text evidence="1">The sequence shown here is derived from an EMBL/GenBank/DDBJ whole genome shotgun (WGS) entry which is preliminary data.</text>
</comment>
<gene>
    <name evidence="1" type="ORF">WG66_5042</name>
</gene>
<proteinExistence type="predicted"/>
<accession>A0A0W0G1B7</accession>
<evidence type="ECO:0000313" key="2">
    <source>
        <dbReference type="Proteomes" id="UP000054988"/>
    </source>
</evidence>
<dbReference type="EMBL" id="LATX01001338">
    <property type="protein sequence ID" value="KTB42383.1"/>
    <property type="molecule type" value="Genomic_DNA"/>
</dbReference>
<reference evidence="1 2" key="1">
    <citation type="submission" date="2015-12" db="EMBL/GenBank/DDBJ databases">
        <title>Draft genome sequence of Moniliophthora roreri, the causal agent of frosty pod rot of cacao.</title>
        <authorList>
            <person name="Aime M.C."/>
            <person name="Diaz-Valderrama J.R."/>
            <person name="Kijpornyongpan T."/>
            <person name="Phillips-Mora W."/>
        </authorList>
    </citation>
    <scope>NUCLEOTIDE SEQUENCE [LARGE SCALE GENOMIC DNA]</scope>
    <source>
        <strain evidence="1 2">MCA 2952</strain>
    </source>
</reference>
<organism evidence="1 2">
    <name type="scientific">Moniliophthora roreri</name>
    <name type="common">Frosty pod rot fungus</name>
    <name type="synonym">Monilia roreri</name>
    <dbReference type="NCBI Taxonomy" id="221103"/>
    <lineage>
        <taxon>Eukaryota</taxon>
        <taxon>Fungi</taxon>
        <taxon>Dikarya</taxon>
        <taxon>Basidiomycota</taxon>
        <taxon>Agaricomycotina</taxon>
        <taxon>Agaricomycetes</taxon>
        <taxon>Agaricomycetidae</taxon>
        <taxon>Agaricales</taxon>
        <taxon>Marasmiineae</taxon>
        <taxon>Marasmiaceae</taxon>
        <taxon>Moniliophthora</taxon>
    </lineage>
</organism>